<protein>
    <submittedName>
        <fullName evidence="2">Uncharacterized protein</fullName>
    </submittedName>
</protein>
<dbReference type="Proteomes" id="UP000006882">
    <property type="component" value="Chromosome G5"/>
</dbReference>
<evidence type="ECO:0000256" key="1">
    <source>
        <dbReference type="SAM" id="Phobius"/>
    </source>
</evidence>
<dbReference type="Gramene" id="ONI05901">
    <property type="protein sequence ID" value="ONI05901"/>
    <property type="gene ID" value="PRUPE_5G028200"/>
</dbReference>
<keyword evidence="1" id="KW-1133">Transmembrane helix</keyword>
<keyword evidence="3" id="KW-1185">Reference proteome</keyword>
<gene>
    <name evidence="2" type="ORF">PRUPE_5G028200</name>
</gene>
<accession>A0A251P2Y1</accession>
<name>A0A251P2Y1_PRUPE</name>
<reference evidence="2 3" key="1">
    <citation type="journal article" date="2013" name="Nat. Genet.">
        <title>The high-quality draft genome of peach (Prunus persica) identifies unique patterns of genetic diversity, domestication and genome evolution.</title>
        <authorList>
            <consortium name="International Peach Genome Initiative"/>
            <person name="Verde I."/>
            <person name="Abbott A.G."/>
            <person name="Scalabrin S."/>
            <person name="Jung S."/>
            <person name="Shu S."/>
            <person name="Marroni F."/>
            <person name="Zhebentyayeva T."/>
            <person name="Dettori M.T."/>
            <person name="Grimwood J."/>
            <person name="Cattonaro F."/>
            <person name="Zuccolo A."/>
            <person name="Rossini L."/>
            <person name="Jenkins J."/>
            <person name="Vendramin E."/>
            <person name="Meisel L.A."/>
            <person name="Decroocq V."/>
            <person name="Sosinski B."/>
            <person name="Prochnik S."/>
            <person name="Mitros T."/>
            <person name="Policriti A."/>
            <person name="Cipriani G."/>
            <person name="Dondini L."/>
            <person name="Ficklin S."/>
            <person name="Goodstein D.M."/>
            <person name="Xuan P."/>
            <person name="Del Fabbro C."/>
            <person name="Aramini V."/>
            <person name="Copetti D."/>
            <person name="Gonzalez S."/>
            <person name="Horner D.S."/>
            <person name="Falchi R."/>
            <person name="Lucas S."/>
            <person name="Mica E."/>
            <person name="Maldonado J."/>
            <person name="Lazzari B."/>
            <person name="Bielenberg D."/>
            <person name="Pirona R."/>
            <person name="Miculan M."/>
            <person name="Barakat A."/>
            <person name="Testolin R."/>
            <person name="Stella A."/>
            <person name="Tartarini S."/>
            <person name="Tonutti P."/>
            <person name="Arus P."/>
            <person name="Orellana A."/>
            <person name="Wells C."/>
            <person name="Main D."/>
            <person name="Vizzotto G."/>
            <person name="Silva H."/>
            <person name="Salamini F."/>
            <person name="Schmutz J."/>
            <person name="Morgante M."/>
            <person name="Rokhsar D.S."/>
        </authorList>
    </citation>
    <scope>NUCLEOTIDE SEQUENCE [LARGE SCALE GENOMIC DNA]</scope>
    <source>
        <strain evidence="3">cv. Nemared</strain>
    </source>
</reference>
<proteinExistence type="predicted"/>
<evidence type="ECO:0000313" key="3">
    <source>
        <dbReference type="Proteomes" id="UP000006882"/>
    </source>
</evidence>
<evidence type="ECO:0000313" key="2">
    <source>
        <dbReference type="EMBL" id="ONI05901.1"/>
    </source>
</evidence>
<organism evidence="2 3">
    <name type="scientific">Prunus persica</name>
    <name type="common">Peach</name>
    <name type="synonym">Amygdalus persica</name>
    <dbReference type="NCBI Taxonomy" id="3760"/>
    <lineage>
        <taxon>Eukaryota</taxon>
        <taxon>Viridiplantae</taxon>
        <taxon>Streptophyta</taxon>
        <taxon>Embryophyta</taxon>
        <taxon>Tracheophyta</taxon>
        <taxon>Spermatophyta</taxon>
        <taxon>Magnoliopsida</taxon>
        <taxon>eudicotyledons</taxon>
        <taxon>Gunneridae</taxon>
        <taxon>Pentapetalae</taxon>
        <taxon>rosids</taxon>
        <taxon>fabids</taxon>
        <taxon>Rosales</taxon>
        <taxon>Rosaceae</taxon>
        <taxon>Amygdaloideae</taxon>
        <taxon>Amygdaleae</taxon>
        <taxon>Prunus</taxon>
    </lineage>
</organism>
<dbReference type="AlphaFoldDB" id="A0A251P2Y1"/>
<keyword evidence="1" id="KW-0812">Transmembrane</keyword>
<feature type="transmembrane region" description="Helical" evidence="1">
    <location>
        <begin position="58"/>
        <end position="80"/>
    </location>
</feature>
<dbReference type="EMBL" id="CM007655">
    <property type="protein sequence ID" value="ONI05901.1"/>
    <property type="molecule type" value="Genomic_DNA"/>
</dbReference>
<keyword evidence="1" id="KW-0472">Membrane</keyword>
<sequence length="106" mass="12223">MTKIWAISWAAPAQNQTPPVPLFPASLPSLLHFIPQPPRKREPICFFLIRSHPAHEQVFNVFLVCMLFFKYFSTVLLLFFKFSCHLTLSNPDGADPEFYIRVKNGT</sequence>